<evidence type="ECO:0000313" key="1">
    <source>
        <dbReference type="EMBL" id="TQM90079.1"/>
    </source>
</evidence>
<gene>
    <name evidence="1" type="ORF">BD293_3997</name>
</gene>
<dbReference type="RefSeq" id="WP_142085160.1">
    <property type="nucleotide sequence ID" value="NZ_VFPT01000003.1"/>
</dbReference>
<keyword evidence="2" id="KW-1185">Reference proteome</keyword>
<proteinExistence type="predicted"/>
<dbReference type="Proteomes" id="UP000320582">
    <property type="component" value="Unassembled WGS sequence"/>
</dbReference>
<comment type="caution">
    <text evidence="1">The sequence shown here is derived from an EMBL/GenBank/DDBJ whole genome shotgun (WGS) entry which is preliminary data.</text>
</comment>
<organism evidence="1 2">
    <name type="scientific">Roseinatronobacter monicus</name>
    <dbReference type="NCBI Taxonomy" id="393481"/>
    <lineage>
        <taxon>Bacteria</taxon>
        <taxon>Pseudomonadati</taxon>
        <taxon>Pseudomonadota</taxon>
        <taxon>Alphaproteobacteria</taxon>
        <taxon>Rhodobacterales</taxon>
        <taxon>Paracoccaceae</taxon>
        <taxon>Roseinatronobacter</taxon>
    </lineage>
</organism>
<evidence type="ECO:0000313" key="2">
    <source>
        <dbReference type="Proteomes" id="UP000320582"/>
    </source>
</evidence>
<dbReference type="AlphaFoldDB" id="A0A543K4S6"/>
<dbReference type="EMBL" id="VFPT01000003">
    <property type="protein sequence ID" value="TQM90079.1"/>
    <property type="molecule type" value="Genomic_DNA"/>
</dbReference>
<sequence length="102" mass="11960">MSTTETLDRPQALPATEKQLMFARKLALQNQVILPWNVQQDRRALSQWIDAQSRMMPAASEHPTSKQVAFAERLARAKRRSVPEECFRSRELMSRWIDCNRF</sequence>
<accession>A0A543K4S6</accession>
<reference evidence="1 2" key="1">
    <citation type="submission" date="2019-06" db="EMBL/GenBank/DDBJ databases">
        <title>Genomic Encyclopedia of Archaeal and Bacterial Type Strains, Phase II (KMG-II): from individual species to whole genera.</title>
        <authorList>
            <person name="Goeker M."/>
        </authorList>
    </citation>
    <scope>NUCLEOTIDE SEQUENCE [LARGE SCALE GENOMIC DNA]</scope>
    <source>
        <strain evidence="1 2">DSM 18423</strain>
    </source>
</reference>
<dbReference type="OrthoDB" id="7652021at2"/>
<protein>
    <submittedName>
        <fullName evidence="1">Uncharacterized protein</fullName>
    </submittedName>
</protein>
<name>A0A543K4S6_9RHOB</name>